<dbReference type="Pfam" id="PF13561">
    <property type="entry name" value="adh_short_C2"/>
    <property type="match status" value="1"/>
</dbReference>
<sequence length="291" mass="30883">MSDLSLPSQSKGVAIITGAAQGLGRAIALRLASDGFDVALNDIPAKAPALEELVNEIKAGAGTNSERRAIFVPGSVAKEDDVMELVARTARELGGLDVGSVTLIDLFDHLIVQMVANAGFALNGLISDTSVEDWDALYAVNVRGTFLCYKHAADAMIKQGRGGRIVGEEHLRLHRYEYKGFPDSPAYSSSKFAVRGLTQSAAQEYGKYGITVNAYAPGSIVTELLGKFDAYNVKKQGLEPGQWTESLKNRAALGKLLTPTDIANLVSFIVSKDASFITGQSIIADGGGLFD</sequence>
<comment type="similarity">
    <text evidence="1">Belongs to the short-chain dehydrogenases/reductases (SDR) family.</text>
</comment>
<dbReference type="InterPro" id="IPR036291">
    <property type="entry name" value="NAD(P)-bd_dom_sf"/>
</dbReference>
<evidence type="ECO:0000313" key="3">
    <source>
        <dbReference type="Proteomes" id="UP000623687"/>
    </source>
</evidence>
<dbReference type="PRINTS" id="PR00081">
    <property type="entry name" value="GDHRDH"/>
</dbReference>
<dbReference type="RefSeq" id="XP_036626109.1">
    <property type="nucleotide sequence ID" value="XM_036771488.1"/>
</dbReference>
<dbReference type="FunFam" id="3.40.50.720:FF:000084">
    <property type="entry name" value="Short-chain dehydrogenase reductase"/>
    <property type="match status" value="1"/>
</dbReference>
<dbReference type="GeneID" id="59371683"/>
<dbReference type="Gene3D" id="3.40.50.720">
    <property type="entry name" value="NAD(P)-binding Rossmann-like Domain"/>
    <property type="match status" value="1"/>
</dbReference>
<dbReference type="InterPro" id="IPR002347">
    <property type="entry name" value="SDR_fam"/>
</dbReference>
<dbReference type="PANTHER" id="PTHR42760">
    <property type="entry name" value="SHORT-CHAIN DEHYDROGENASES/REDUCTASES FAMILY MEMBER"/>
    <property type="match status" value="1"/>
</dbReference>
<dbReference type="PANTHER" id="PTHR42760:SF121">
    <property type="entry name" value="3-OXOACYL-(ACYL-CARRIER-PROTEIN) REDUCTASE"/>
    <property type="match status" value="1"/>
</dbReference>
<dbReference type="GO" id="GO:0016616">
    <property type="term" value="F:oxidoreductase activity, acting on the CH-OH group of donors, NAD or NADP as acceptor"/>
    <property type="evidence" value="ECO:0007669"/>
    <property type="project" value="TreeGrafter"/>
</dbReference>
<name>A0A8H7DM25_PLEOS</name>
<dbReference type="EMBL" id="JACETU010000010">
    <property type="protein sequence ID" value="KAF7419255.1"/>
    <property type="molecule type" value="Genomic_DNA"/>
</dbReference>
<dbReference type="Proteomes" id="UP000623687">
    <property type="component" value="Unassembled WGS sequence"/>
</dbReference>
<proteinExistence type="inferred from homology"/>
<dbReference type="AlphaFoldDB" id="A0A8H7DM25"/>
<comment type="caution">
    <text evidence="2">The sequence shown here is derived from an EMBL/GenBank/DDBJ whole genome shotgun (WGS) entry which is preliminary data.</text>
</comment>
<dbReference type="GO" id="GO:0048038">
    <property type="term" value="F:quinone binding"/>
    <property type="evidence" value="ECO:0007669"/>
    <property type="project" value="TreeGrafter"/>
</dbReference>
<gene>
    <name evidence="2" type="ORF">PC9H_001842</name>
</gene>
<dbReference type="VEuPathDB" id="FungiDB:PC9H_001842"/>
<protein>
    <submittedName>
        <fullName evidence="2">Uncharacterized protein</fullName>
    </submittedName>
</protein>
<dbReference type="GO" id="GO:0006633">
    <property type="term" value="P:fatty acid biosynthetic process"/>
    <property type="evidence" value="ECO:0007669"/>
    <property type="project" value="TreeGrafter"/>
</dbReference>
<accession>A0A8H7DM25</accession>
<evidence type="ECO:0000313" key="2">
    <source>
        <dbReference type="EMBL" id="KAF7419255.1"/>
    </source>
</evidence>
<dbReference type="SUPFAM" id="SSF51735">
    <property type="entry name" value="NAD(P)-binding Rossmann-fold domains"/>
    <property type="match status" value="1"/>
</dbReference>
<reference evidence="2" key="1">
    <citation type="submission" date="2019-07" db="EMBL/GenBank/DDBJ databases">
        <authorList>
            <person name="Palmer J.M."/>
        </authorList>
    </citation>
    <scope>NUCLEOTIDE SEQUENCE</scope>
    <source>
        <strain evidence="2">PC9</strain>
    </source>
</reference>
<organism evidence="2 3">
    <name type="scientific">Pleurotus ostreatus</name>
    <name type="common">Oyster mushroom</name>
    <name type="synonym">White-rot fungus</name>
    <dbReference type="NCBI Taxonomy" id="5322"/>
    <lineage>
        <taxon>Eukaryota</taxon>
        <taxon>Fungi</taxon>
        <taxon>Dikarya</taxon>
        <taxon>Basidiomycota</taxon>
        <taxon>Agaricomycotina</taxon>
        <taxon>Agaricomycetes</taxon>
        <taxon>Agaricomycetidae</taxon>
        <taxon>Agaricales</taxon>
        <taxon>Pleurotineae</taxon>
        <taxon>Pleurotaceae</taxon>
        <taxon>Pleurotus</taxon>
    </lineage>
</organism>
<evidence type="ECO:0000256" key="1">
    <source>
        <dbReference type="ARBA" id="ARBA00006484"/>
    </source>
</evidence>
<dbReference type="OrthoDB" id="498125at2759"/>
<keyword evidence="3" id="KW-1185">Reference proteome</keyword>